<dbReference type="InterPro" id="IPR004014">
    <property type="entry name" value="ATPase_P-typ_cation-transptr_N"/>
</dbReference>
<organism evidence="11 12">
    <name type="scientific">Tritrichomonas musculus</name>
    <dbReference type="NCBI Taxonomy" id="1915356"/>
    <lineage>
        <taxon>Eukaryota</taxon>
        <taxon>Metamonada</taxon>
        <taxon>Parabasalia</taxon>
        <taxon>Tritrichomonadida</taxon>
        <taxon>Tritrichomonadidae</taxon>
        <taxon>Tritrichomonas</taxon>
    </lineage>
</organism>
<dbReference type="SFLD" id="SFLDG00002">
    <property type="entry name" value="C1.7:_P-type_atpase_like"/>
    <property type="match status" value="1"/>
</dbReference>
<dbReference type="SMART" id="SM00831">
    <property type="entry name" value="Cation_ATPase_N"/>
    <property type="match status" value="1"/>
</dbReference>
<comment type="subcellular location">
    <subcellularLocation>
        <location evidence="1 9">Membrane</location>
        <topology evidence="1 9">Multi-pass membrane protein</topology>
    </subcellularLocation>
</comment>
<comment type="caution">
    <text evidence="11">The sequence shown here is derived from an EMBL/GenBank/DDBJ whole genome shotgun (WGS) entry which is preliminary data.</text>
</comment>
<dbReference type="SFLD" id="SFLDS00003">
    <property type="entry name" value="Haloacid_Dehalogenase"/>
    <property type="match status" value="1"/>
</dbReference>
<dbReference type="Pfam" id="PF08282">
    <property type="entry name" value="Hydrolase_3"/>
    <property type="match status" value="1"/>
</dbReference>
<dbReference type="EC" id="7.2.2.10" evidence="9"/>
<evidence type="ECO:0000256" key="6">
    <source>
        <dbReference type="ARBA" id="ARBA00022967"/>
    </source>
</evidence>
<dbReference type="InterPro" id="IPR008250">
    <property type="entry name" value="ATPase_P-typ_transduc_dom_A_sf"/>
</dbReference>
<evidence type="ECO:0000313" key="12">
    <source>
        <dbReference type="Proteomes" id="UP001470230"/>
    </source>
</evidence>
<dbReference type="InterPro" id="IPR018303">
    <property type="entry name" value="ATPase_P-typ_P_site"/>
</dbReference>
<keyword evidence="4 9" id="KW-0067">ATP-binding</keyword>
<dbReference type="SUPFAM" id="SSF81665">
    <property type="entry name" value="Calcium ATPase, transmembrane domain M"/>
    <property type="match status" value="1"/>
</dbReference>
<keyword evidence="2 9" id="KW-0812">Transmembrane</keyword>
<dbReference type="Pfam" id="PF00122">
    <property type="entry name" value="E1-E2_ATPase"/>
    <property type="match status" value="1"/>
</dbReference>
<comment type="catalytic activity">
    <reaction evidence="9">
        <text>Ca(2+)(in) + ATP + H2O = Ca(2+)(out) + ADP + phosphate + H(+)</text>
        <dbReference type="Rhea" id="RHEA:18105"/>
        <dbReference type="ChEBI" id="CHEBI:15377"/>
        <dbReference type="ChEBI" id="CHEBI:15378"/>
        <dbReference type="ChEBI" id="CHEBI:29108"/>
        <dbReference type="ChEBI" id="CHEBI:30616"/>
        <dbReference type="ChEBI" id="CHEBI:43474"/>
        <dbReference type="ChEBI" id="CHEBI:456216"/>
        <dbReference type="EC" id="7.2.2.10"/>
    </reaction>
</comment>
<comment type="function">
    <text evidence="9">Catalyzes the hydrolysis of ATP coupled with the transport of calcium.</text>
</comment>
<dbReference type="Pfam" id="PF00689">
    <property type="entry name" value="Cation_ATPase_C"/>
    <property type="match status" value="1"/>
</dbReference>
<evidence type="ECO:0000256" key="9">
    <source>
        <dbReference type="RuleBase" id="RU361146"/>
    </source>
</evidence>
<comment type="similarity">
    <text evidence="9">Belongs to the cation transport ATPase (P-type) (TC 3.A.3) family.</text>
</comment>
<reference evidence="11 12" key="1">
    <citation type="submission" date="2024-04" db="EMBL/GenBank/DDBJ databases">
        <title>Tritrichomonas musculus Genome.</title>
        <authorList>
            <person name="Alves-Ferreira E."/>
            <person name="Grigg M."/>
            <person name="Lorenzi H."/>
            <person name="Galac M."/>
        </authorList>
    </citation>
    <scope>NUCLEOTIDE SEQUENCE [LARGE SCALE GENOMIC DNA]</scope>
    <source>
        <strain evidence="11 12">EAF2021</strain>
    </source>
</reference>
<evidence type="ECO:0000259" key="10">
    <source>
        <dbReference type="SMART" id="SM00831"/>
    </source>
</evidence>
<dbReference type="InterPro" id="IPR006068">
    <property type="entry name" value="ATPase_P-typ_cation-transptr_C"/>
</dbReference>
<dbReference type="SFLD" id="SFLDF00027">
    <property type="entry name" value="p-type_atpase"/>
    <property type="match status" value="1"/>
</dbReference>
<keyword evidence="9" id="KW-0406">Ion transport</keyword>
<keyword evidence="6" id="KW-1278">Translocase</keyword>
<keyword evidence="3 9" id="KW-0547">Nucleotide-binding</keyword>
<dbReference type="InterPro" id="IPR044492">
    <property type="entry name" value="P_typ_ATPase_HD_dom"/>
</dbReference>
<dbReference type="PROSITE" id="PS00154">
    <property type="entry name" value="ATPASE_E1_E2"/>
    <property type="match status" value="1"/>
</dbReference>
<dbReference type="SUPFAM" id="SSF81653">
    <property type="entry name" value="Calcium ATPase, transduction domain A"/>
    <property type="match status" value="1"/>
</dbReference>
<evidence type="ECO:0000256" key="7">
    <source>
        <dbReference type="ARBA" id="ARBA00022989"/>
    </source>
</evidence>
<keyword evidence="8 9" id="KW-0472">Membrane</keyword>
<comment type="caution">
    <text evidence="9">Lacks conserved residue(s) required for the propagation of feature annotation.</text>
</comment>
<proteinExistence type="inferred from homology"/>
<dbReference type="InterPro" id="IPR001757">
    <property type="entry name" value="P_typ_ATPase"/>
</dbReference>
<dbReference type="InterPro" id="IPR005782">
    <property type="entry name" value="P-type_ATPase_IIA"/>
</dbReference>
<evidence type="ECO:0000256" key="2">
    <source>
        <dbReference type="ARBA" id="ARBA00022692"/>
    </source>
</evidence>
<dbReference type="PRINTS" id="PR00120">
    <property type="entry name" value="HATPASE"/>
</dbReference>
<dbReference type="NCBIfam" id="TIGR01116">
    <property type="entry name" value="ATPase-IIA1_Ca"/>
    <property type="match status" value="1"/>
</dbReference>
<feature type="transmembrane region" description="Helical" evidence="9">
    <location>
        <begin position="70"/>
        <end position="87"/>
    </location>
</feature>
<dbReference type="InterPro" id="IPR023298">
    <property type="entry name" value="ATPase_P-typ_TM_dom_sf"/>
</dbReference>
<evidence type="ECO:0000256" key="5">
    <source>
        <dbReference type="ARBA" id="ARBA00022842"/>
    </source>
</evidence>
<evidence type="ECO:0000256" key="1">
    <source>
        <dbReference type="ARBA" id="ARBA00004141"/>
    </source>
</evidence>
<dbReference type="InterPro" id="IPR036412">
    <property type="entry name" value="HAD-like_sf"/>
</dbReference>
<dbReference type="Pfam" id="PF13246">
    <property type="entry name" value="Cation_ATPase"/>
    <property type="match status" value="1"/>
</dbReference>
<gene>
    <name evidence="11" type="ORF">M9Y10_004760</name>
</gene>
<dbReference type="Gene3D" id="1.20.1110.10">
    <property type="entry name" value="Calcium-transporting ATPase, transmembrane domain"/>
    <property type="match status" value="1"/>
</dbReference>
<sequence length="991" mass="109042">MAQATYKPTIPKPWGTELGEIAKFYNSSLQNGLTSSQVEENRKLYGPNSLPPPPKKTILQMILEQFEDKMVLVLLFAVVLGFVFAFLETDPEERKTAFIEPWVIIIILALNAFISVMQEISADKSVDALKSFQAETANVIRDGKPSQINSKEVVVGDIIEVGEGQPIPADMRIIHIKSTVLKIDESALTGESEPATKDEGNLSDCHVLQDQKNMTFGATPVVRGRYQGICTAVGVASEIGKIHKDVSSSEAQQTPLQIQLDKFGDVISKGILVICLITWVCNIPNFKEAGHGSWIKGALSFFKIAVSLAVAAIPEGLPAVVTTTLSLGVNRMAKEKAIVTQLPAVETLGCTSVICSDKTGTLTTNNMTVRACLIVSGEDVPVYDVEGNSYNPQGNIKSAGNKVSDLQSHPAFQKSAMVATLCNDAKLLYDAEEKRYNRAGEPTEAALKVYAEKIGLPDKSEDEKRLAKKPTERFTDVSDYYFKTYPKVRTHEFTRDRKSMSVIVGKDTLVVKGAYEIILDHCDRYLDDSNGEVRPMSKEVKDKLVAVQKVWAGGNNCYRCMGLAYKDAPDFKDWDVKDFSKLAEHEKGLIWCGAVGIIDPARDTVRPSIIECHHAGIRVIMCTGDNPNTATAIAKHIAMLHENDDPQGKVFTGFQWEQMSQQEKEDAARHAVVFARVEPRHKMELVTILQNQGHVVAMTGDGVNDSPALKKADIGVAMGSGTKVAQEAAKMILSDDSFTTIVKAVSEGRAIYNNTTAFIRYLITCNVGEVVSCFVSSIIGGPTLLRSTQLLFVNLVTDGLPATALGVNPAEKGVMLLPPRSKHENIVNKFTLLRYLAGGAYLGFATIAAAYYWYLYDEEGPHITLKQVINWQKAPPELQDVFKDDTPSTLAMSVLVMVEMFSAMTAISERQSILQMGPWENPYLMLAIIGSLLIHLATIEVPFMQHIFSTVSLDARHYLVLLSLGFPTLIIEEIFKFYLRAHTKHNDADDY</sequence>
<feature type="transmembrane region" description="Helical" evidence="9">
    <location>
        <begin position="832"/>
        <end position="854"/>
    </location>
</feature>
<accession>A0ABR2JK36</accession>
<dbReference type="Pfam" id="PF00690">
    <property type="entry name" value="Cation_ATPase_N"/>
    <property type="match status" value="1"/>
</dbReference>
<evidence type="ECO:0000256" key="3">
    <source>
        <dbReference type="ARBA" id="ARBA00022741"/>
    </source>
</evidence>
<keyword evidence="7 9" id="KW-1133">Transmembrane helix</keyword>
<dbReference type="InterPro" id="IPR059000">
    <property type="entry name" value="ATPase_P-type_domA"/>
</dbReference>
<feature type="transmembrane region" description="Helical" evidence="9">
    <location>
        <begin position="890"/>
        <end position="907"/>
    </location>
</feature>
<dbReference type="PRINTS" id="PR00119">
    <property type="entry name" value="CATATPASE"/>
</dbReference>
<feature type="transmembrane region" description="Helical" evidence="9">
    <location>
        <begin position="955"/>
        <end position="975"/>
    </location>
</feature>
<name>A0ABR2JK36_9EUKA</name>
<keyword evidence="9" id="KW-0813">Transport</keyword>
<dbReference type="Gene3D" id="2.70.150.10">
    <property type="entry name" value="Calcium-transporting ATPase, cytoplasmic transduction domain A"/>
    <property type="match status" value="1"/>
</dbReference>
<feature type="domain" description="Cation-transporting P-type ATPase N-terminal" evidence="10">
    <location>
        <begin position="12"/>
        <end position="86"/>
    </location>
</feature>
<dbReference type="InterPro" id="IPR023299">
    <property type="entry name" value="ATPase_P-typ_cyto_dom_N"/>
</dbReference>
<dbReference type="NCBIfam" id="TIGR01494">
    <property type="entry name" value="ATPase_P-type"/>
    <property type="match status" value="3"/>
</dbReference>
<feature type="transmembrane region" description="Helical" evidence="9">
    <location>
        <begin position="923"/>
        <end position="943"/>
    </location>
</feature>
<dbReference type="SUPFAM" id="SSF56784">
    <property type="entry name" value="HAD-like"/>
    <property type="match status" value="1"/>
</dbReference>
<dbReference type="PANTHER" id="PTHR42861">
    <property type="entry name" value="CALCIUM-TRANSPORTING ATPASE"/>
    <property type="match status" value="1"/>
</dbReference>
<evidence type="ECO:0000256" key="8">
    <source>
        <dbReference type="ARBA" id="ARBA00023136"/>
    </source>
</evidence>
<dbReference type="InterPro" id="IPR023214">
    <property type="entry name" value="HAD_sf"/>
</dbReference>
<dbReference type="Proteomes" id="UP001470230">
    <property type="component" value="Unassembled WGS sequence"/>
</dbReference>
<evidence type="ECO:0000313" key="11">
    <source>
        <dbReference type="EMBL" id="KAK8877997.1"/>
    </source>
</evidence>
<dbReference type="Gene3D" id="3.40.50.1000">
    <property type="entry name" value="HAD superfamily/HAD-like"/>
    <property type="match status" value="1"/>
</dbReference>
<keyword evidence="5" id="KW-0460">Magnesium</keyword>
<dbReference type="SUPFAM" id="SSF81660">
    <property type="entry name" value="Metal cation-transporting ATPase, ATP-binding domain N"/>
    <property type="match status" value="1"/>
</dbReference>
<keyword evidence="9" id="KW-0109">Calcium transport</keyword>
<evidence type="ECO:0000256" key="4">
    <source>
        <dbReference type="ARBA" id="ARBA00022840"/>
    </source>
</evidence>
<dbReference type="Gene3D" id="3.40.1110.10">
    <property type="entry name" value="Calcium-transporting ATPase, cytoplasmic domain N"/>
    <property type="match status" value="1"/>
</dbReference>
<protein>
    <recommendedName>
        <fullName evidence="9">Calcium-transporting ATPase</fullName>
        <ecNumber evidence="9">7.2.2.10</ecNumber>
    </recommendedName>
</protein>
<keyword evidence="12" id="KW-1185">Reference proteome</keyword>
<dbReference type="EMBL" id="JAPFFF010000011">
    <property type="protein sequence ID" value="KAK8877997.1"/>
    <property type="molecule type" value="Genomic_DNA"/>
</dbReference>
<keyword evidence="9" id="KW-0106">Calcium</keyword>
<feature type="transmembrane region" description="Helical" evidence="9">
    <location>
        <begin position="99"/>
        <end position="117"/>
    </location>
</feature>